<protein>
    <submittedName>
        <fullName evidence="2">Uncharacterized protein</fullName>
    </submittedName>
</protein>
<feature type="compositionally biased region" description="Basic and acidic residues" evidence="1">
    <location>
        <begin position="42"/>
        <end position="80"/>
    </location>
</feature>
<dbReference type="AlphaFoldDB" id="A0A8X6V0Z1"/>
<keyword evidence="3" id="KW-1185">Reference proteome</keyword>
<organism evidence="2 3">
    <name type="scientific">Trichonephila clavipes</name>
    <name type="common">Golden silk orbweaver</name>
    <name type="synonym">Nephila clavipes</name>
    <dbReference type="NCBI Taxonomy" id="2585209"/>
    <lineage>
        <taxon>Eukaryota</taxon>
        <taxon>Metazoa</taxon>
        <taxon>Ecdysozoa</taxon>
        <taxon>Arthropoda</taxon>
        <taxon>Chelicerata</taxon>
        <taxon>Arachnida</taxon>
        <taxon>Araneae</taxon>
        <taxon>Araneomorphae</taxon>
        <taxon>Entelegynae</taxon>
        <taxon>Araneoidea</taxon>
        <taxon>Nephilidae</taxon>
        <taxon>Trichonephila</taxon>
    </lineage>
</organism>
<feature type="compositionally biased region" description="Basic residues" evidence="1">
    <location>
        <begin position="31"/>
        <end position="40"/>
    </location>
</feature>
<sequence length="137" mass="16223">MVEELQEQRNQLRQDAKRNIQKIQAENKRTYDRKRKKAPRYQKGDLVAKFREHNSDQVSHKYKSQADRLDDLESHEPERKLKFSPKKYHGAIALKIVKYALWHHHDGKEHTLVLPTSAALRMIATIPLLTLPSPWCY</sequence>
<comment type="caution">
    <text evidence="2">The sequence shown here is derived from an EMBL/GenBank/DDBJ whole genome shotgun (WGS) entry which is preliminary data.</text>
</comment>
<feature type="region of interest" description="Disordered" evidence="1">
    <location>
        <begin position="1"/>
        <end position="80"/>
    </location>
</feature>
<gene>
    <name evidence="2" type="ORF">TNCV_4921011</name>
</gene>
<accession>A0A8X6V0Z1</accession>
<dbReference type="EMBL" id="BMAU01021184">
    <property type="protein sequence ID" value="GFX95158.1"/>
    <property type="molecule type" value="Genomic_DNA"/>
</dbReference>
<dbReference type="Proteomes" id="UP000887159">
    <property type="component" value="Unassembled WGS sequence"/>
</dbReference>
<evidence type="ECO:0000256" key="1">
    <source>
        <dbReference type="SAM" id="MobiDB-lite"/>
    </source>
</evidence>
<name>A0A8X6V0Z1_TRICX</name>
<evidence type="ECO:0000313" key="3">
    <source>
        <dbReference type="Proteomes" id="UP000887159"/>
    </source>
</evidence>
<evidence type="ECO:0000313" key="2">
    <source>
        <dbReference type="EMBL" id="GFX95158.1"/>
    </source>
</evidence>
<proteinExistence type="predicted"/>
<reference evidence="2" key="1">
    <citation type="submission" date="2020-08" db="EMBL/GenBank/DDBJ databases">
        <title>Multicomponent nature underlies the extraordinary mechanical properties of spider dragline silk.</title>
        <authorList>
            <person name="Kono N."/>
            <person name="Nakamura H."/>
            <person name="Mori M."/>
            <person name="Yoshida Y."/>
            <person name="Ohtoshi R."/>
            <person name="Malay A.D."/>
            <person name="Moran D.A.P."/>
            <person name="Tomita M."/>
            <person name="Numata K."/>
            <person name="Arakawa K."/>
        </authorList>
    </citation>
    <scope>NUCLEOTIDE SEQUENCE</scope>
</reference>
<feature type="compositionally biased region" description="Basic and acidic residues" evidence="1">
    <location>
        <begin position="1"/>
        <end position="18"/>
    </location>
</feature>